<dbReference type="InterPro" id="IPR036138">
    <property type="entry name" value="PBP_dimer_sf"/>
</dbReference>
<evidence type="ECO:0000256" key="3">
    <source>
        <dbReference type="ARBA" id="ARBA00022475"/>
    </source>
</evidence>
<feature type="domain" description="Penicillin-binding protein transpeptidase" evidence="11">
    <location>
        <begin position="348"/>
        <end position="677"/>
    </location>
</feature>
<feature type="transmembrane region" description="Helical" evidence="10">
    <location>
        <begin position="17"/>
        <end position="36"/>
    </location>
</feature>
<evidence type="ECO:0000256" key="6">
    <source>
        <dbReference type="ARBA" id="ARBA00022984"/>
    </source>
</evidence>
<protein>
    <submittedName>
        <fullName evidence="13">Penicillin-binding protein 2B</fullName>
        <ecNumber evidence="13">2.3.2.-</ecNumber>
    </submittedName>
</protein>
<evidence type="ECO:0000313" key="13">
    <source>
        <dbReference type="EMBL" id="MET3558633.1"/>
    </source>
</evidence>
<dbReference type="RefSeq" id="WP_354365763.1">
    <property type="nucleotide sequence ID" value="NZ_JBEPLO010000020.1"/>
</dbReference>
<keyword evidence="3" id="KW-1003">Cell membrane</keyword>
<comment type="subcellular location">
    <subcellularLocation>
        <location evidence="1">Cell membrane</location>
        <topology evidence="1">Single-pass membrane protein</topology>
    </subcellularLocation>
</comment>
<feature type="domain" description="Penicillin-binding protein dimerisation" evidence="12">
    <location>
        <begin position="62"/>
        <end position="300"/>
    </location>
</feature>
<evidence type="ECO:0000256" key="2">
    <source>
        <dbReference type="ARBA" id="ARBA00007171"/>
    </source>
</evidence>
<evidence type="ECO:0000256" key="1">
    <source>
        <dbReference type="ARBA" id="ARBA00004162"/>
    </source>
</evidence>
<evidence type="ECO:0000259" key="11">
    <source>
        <dbReference type="Pfam" id="PF00905"/>
    </source>
</evidence>
<sequence>MKNPRSKGYQTVTTKRLYVLFALIIVLFTILIARLAQMQLVQKDFYQKKLATASQLTVTSSSVRGQIYDSKGIPLVENKPHQAVAFTRSNTMTAFQIKATANALVTLVDLEKVKLSDRDKIDYHLADPEVYAEVVNALSKDQRYDAAGNRLSEGKVYANAVASVSAEELTYSPEEEKVVKLFSQMNAAANFETVTLQTNPLSASQIAKIASQEEVLKGITVKTAWQREILPTSLASIIGNVSTEQAGLPQEEAQHYLAQGYSMKDRVGTSYLEKQYEPYLQGRRELKAVHLDKYGNLESTKVESAGEKGKNIQLTIDLAFQDGVNKILESYFQTELANGNTTYSEGIYAVALNPETGAVLAMSGYQHDLETDKLKENALGTVMDVFVPGSVVKGATLSTAWQQGALQGNQILVDQPIVFADSAPITSWFTKFGNQSIDAIQALQYSSNTYMVQIALKLMQEDYRPNMILRTNHLAEAMATLREGFGQYGLGVPTGIDLPLESQGIVPDQYSVANYLTNSFGQFDNYTTMQLAQYVATIANGGHRMAPRLVQGIYDNTEEGGLGDLIEPVPYTLLNQVPLTGDQLALLKEGFYQVVHNPSGYTTGKTIGQGAAVPISAKTGTAETFVTTKEGEQKAAINSNVVAYAPSHNPQIAVAVILPHSTDLDTKTSQLVTRDIINLYHQLYPMN</sequence>
<dbReference type="Pfam" id="PF03717">
    <property type="entry name" value="PBP_dimer"/>
    <property type="match status" value="1"/>
</dbReference>
<dbReference type="Proteomes" id="UP001549122">
    <property type="component" value="Unassembled WGS sequence"/>
</dbReference>
<dbReference type="NCBIfam" id="NF038278">
    <property type="entry name" value="strep_PBP2B"/>
    <property type="match status" value="1"/>
</dbReference>
<dbReference type="InterPro" id="IPR012338">
    <property type="entry name" value="Beta-lactam/transpept-like"/>
</dbReference>
<dbReference type="Gene3D" id="3.40.710.10">
    <property type="entry name" value="DD-peptidase/beta-lactamase superfamily"/>
    <property type="match status" value="1"/>
</dbReference>
<evidence type="ECO:0000256" key="10">
    <source>
        <dbReference type="SAM" id="Phobius"/>
    </source>
</evidence>
<keyword evidence="8 10" id="KW-0472">Membrane</keyword>
<comment type="similarity">
    <text evidence="2">Belongs to the transpeptidase family.</text>
</comment>
<dbReference type="Gene3D" id="3.90.1310.10">
    <property type="entry name" value="Penicillin-binding protein 2a (Domain 2)"/>
    <property type="match status" value="1"/>
</dbReference>
<dbReference type="EMBL" id="JBEPLO010000020">
    <property type="protein sequence ID" value="MET3558633.1"/>
    <property type="molecule type" value="Genomic_DNA"/>
</dbReference>
<keyword evidence="13" id="KW-0012">Acyltransferase</keyword>
<evidence type="ECO:0000256" key="7">
    <source>
        <dbReference type="ARBA" id="ARBA00022989"/>
    </source>
</evidence>
<gene>
    <name evidence="13" type="ORF">ABID29_001759</name>
</gene>
<dbReference type="InterPro" id="IPR050515">
    <property type="entry name" value="Beta-lactam/transpept"/>
</dbReference>
<evidence type="ECO:0000259" key="12">
    <source>
        <dbReference type="Pfam" id="PF03717"/>
    </source>
</evidence>
<evidence type="ECO:0000256" key="5">
    <source>
        <dbReference type="ARBA" id="ARBA00022960"/>
    </source>
</evidence>
<keyword evidence="14" id="KW-1185">Reference proteome</keyword>
<evidence type="ECO:0000313" key="14">
    <source>
        <dbReference type="Proteomes" id="UP001549122"/>
    </source>
</evidence>
<dbReference type="SUPFAM" id="SSF56601">
    <property type="entry name" value="beta-lactamase/transpeptidase-like"/>
    <property type="match status" value="1"/>
</dbReference>
<dbReference type="Pfam" id="PF00905">
    <property type="entry name" value="Transpeptidase"/>
    <property type="match status" value="1"/>
</dbReference>
<keyword evidence="6" id="KW-0573">Peptidoglycan synthesis</keyword>
<accession>A0ABV2FJD0</accession>
<keyword evidence="5" id="KW-0133">Cell shape</keyword>
<organism evidence="13 14">
    <name type="scientific">Streptococcus rupicaprae</name>
    <dbReference type="NCBI Taxonomy" id="759619"/>
    <lineage>
        <taxon>Bacteria</taxon>
        <taxon>Bacillati</taxon>
        <taxon>Bacillota</taxon>
        <taxon>Bacilli</taxon>
        <taxon>Lactobacillales</taxon>
        <taxon>Streptococcaceae</taxon>
        <taxon>Streptococcus</taxon>
    </lineage>
</organism>
<evidence type="ECO:0000256" key="9">
    <source>
        <dbReference type="ARBA" id="ARBA00023316"/>
    </source>
</evidence>
<dbReference type="InterPro" id="IPR005311">
    <property type="entry name" value="PBP_dimer"/>
</dbReference>
<proteinExistence type="inferred from homology"/>
<evidence type="ECO:0000256" key="4">
    <source>
        <dbReference type="ARBA" id="ARBA00022692"/>
    </source>
</evidence>
<dbReference type="PANTHER" id="PTHR30627:SF2">
    <property type="entry name" value="PEPTIDOGLYCAN D,D-TRANSPEPTIDASE MRDA"/>
    <property type="match status" value="1"/>
</dbReference>
<keyword evidence="7 10" id="KW-1133">Transmembrane helix</keyword>
<dbReference type="PANTHER" id="PTHR30627">
    <property type="entry name" value="PEPTIDOGLYCAN D,D-TRANSPEPTIDASE"/>
    <property type="match status" value="1"/>
</dbReference>
<dbReference type="InterPro" id="IPR047982">
    <property type="entry name" value="PBP2B"/>
</dbReference>
<keyword evidence="9" id="KW-0961">Cell wall biogenesis/degradation</keyword>
<dbReference type="GO" id="GO:0016746">
    <property type="term" value="F:acyltransferase activity"/>
    <property type="evidence" value="ECO:0007669"/>
    <property type="project" value="UniProtKB-KW"/>
</dbReference>
<comment type="caution">
    <text evidence="13">The sequence shown here is derived from an EMBL/GenBank/DDBJ whole genome shotgun (WGS) entry which is preliminary data.</text>
</comment>
<dbReference type="SUPFAM" id="SSF56519">
    <property type="entry name" value="Penicillin binding protein dimerisation domain"/>
    <property type="match status" value="1"/>
</dbReference>
<dbReference type="InterPro" id="IPR001460">
    <property type="entry name" value="PCN-bd_Tpept"/>
</dbReference>
<evidence type="ECO:0000256" key="8">
    <source>
        <dbReference type="ARBA" id="ARBA00023136"/>
    </source>
</evidence>
<dbReference type="Gene3D" id="1.10.10.1230">
    <property type="entry name" value="Penicillin-binding protein, N-terminal non-catalytic domain, head sub-domain"/>
    <property type="match status" value="1"/>
</dbReference>
<reference evidence="13 14" key="1">
    <citation type="submission" date="2024-06" db="EMBL/GenBank/DDBJ databases">
        <title>Genomic Encyclopedia of Type Strains, Phase IV (KMG-IV): sequencing the most valuable type-strain genomes for metagenomic binning, comparative biology and taxonomic classification.</title>
        <authorList>
            <person name="Goeker M."/>
        </authorList>
    </citation>
    <scope>NUCLEOTIDE SEQUENCE [LARGE SCALE GENOMIC DNA]</scope>
    <source>
        <strain evidence="13 14">DSM 28303</strain>
    </source>
</reference>
<keyword evidence="13" id="KW-0808">Transferase</keyword>
<dbReference type="EC" id="2.3.2.-" evidence="13"/>
<keyword evidence="4 10" id="KW-0812">Transmembrane</keyword>
<name>A0ABV2FJD0_9STRE</name>